<comment type="similarity">
    <text evidence="7">Belongs to the class-I aminoacyl-tRNA synthetase family.</text>
</comment>
<dbReference type="NCBIfam" id="NF004315">
    <property type="entry name" value="PRK05710.1-4"/>
    <property type="match status" value="1"/>
</dbReference>
<keyword evidence="11" id="KW-1185">Reference proteome</keyword>
<evidence type="ECO:0000313" key="11">
    <source>
        <dbReference type="Proteomes" id="UP000078507"/>
    </source>
</evidence>
<proteinExistence type="inferred from homology"/>
<keyword evidence="7" id="KW-0648">Protein biosynthesis</keyword>
<evidence type="ECO:0000256" key="6">
    <source>
        <dbReference type="ARBA" id="ARBA00023146"/>
    </source>
</evidence>
<feature type="domain" description="Glutamyl/glutaminyl-tRNA synthetase class Ib catalytic" evidence="9">
    <location>
        <begin position="12"/>
        <end position="286"/>
    </location>
</feature>
<dbReference type="GO" id="GO:0006424">
    <property type="term" value="P:glutamyl-tRNA aminoacylation"/>
    <property type="evidence" value="ECO:0007669"/>
    <property type="project" value="TreeGrafter"/>
</dbReference>
<dbReference type="InterPro" id="IPR014729">
    <property type="entry name" value="Rossmann-like_a/b/a_fold"/>
</dbReference>
<sequence>MPISRSEQPVFRFAPSPNGVLHLGHALSAILNHDMAAKAGGRFLLRIEDIDRARCRPEFEAAIFADLAWLGLDWEEPVRRQSEHLALYAAMLERLKAMGLVYPSFMTRGEIRAAVAEAEAKGKRWPRDPDGTPLYPGRERDLSPDEQAARIASGRPYAWRLDMEQAVRRVGPLTWRETGAGPAGETGLIAADPASWSDVVLSRSDAPSSYHLSVVVDDAVQGITHVVRGRDLYHATSVHRLLQELLDLPQPVYHHHRLILGPDGRKLSKSNEDTGIGAFRAAGHTPADVRAMILSGDEPPARG</sequence>
<evidence type="ECO:0000256" key="4">
    <source>
        <dbReference type="ARBA" id="ARBA00022833"/>
    </source>
</evidence>
<evidence type="ECO:0000313" key="10">
    <source>
        <dbReference type="EMBL" id="OAP43399.1"/>
    </source>
</evidence>
<dbReference type="InterPro" id="IPR001412">
    <property type="entry name" value="aa-tRNA-synth_I_CS"/>
</dbReference>
<dbReference type="InterPro" id="IPR049940">
    <property type="entry name" value="GluQ/Sye"/>
</dbReference>
<dbReference type="GO" id="GO:0005524">
    <property type="term" value="F:ATP binding"/>
    <property type="evidence" value="ECO:0007669"/>
    <property type="project" value="UniProtKB-KW"/>
</dbReference>
<keyword evidence="6 7" id="KW-0030">Aminoacyl-tRNA synthetase</keyword>
<evidence type="ECO:0000256" key="3">
    <source>
        <dbReference type="ARBA" id="ARBA00022741"/>
    </source>
</evidence>
<keyword evidence="4" id="KW-0862">Zinc</keyword>
<dbReference type="AlphaFoldDB" id="A0A178Y762"/>
<dbReference type="OrthoDB" id="9807503at2"/>
<evidence type="ECO:0000259" key="9">
    <source>
        <dbReference type="Pfam" id="PF00749"/>
    </source>
</evidence>
<keyword evidence="3 7" id="KW-0547">Nucleotide-binding</keyword>
<dbReference type="PANTHER" id="PTHR43311:SF1">
    <property type="entry name" value="GLUTAMYL-Q TRNA(ASP) SYNTHETASE"/>
    <property type="match status" value="1"/>
</dbReference>
<evidence type="ECO:0000256" key="1">
    <source>
        <dbReference type="ARBA" id="ARBA00022598"/>
    </source>
</evidence>
<accession>A0A178Y762</accession>
<dbReference type="SUPFAM" id="SSF52374">
    <property type="entry name" value="Nucleotidylyl transferase"/>
    <property type="match status" value="1"/>
</dbReference>
<evidence type="ECO:0000256" key="2">
    <source>
        <dbReference type="ARBA" id="ARBA00022723"/>
    </source>
</evidence>
<protein>
    <submittedName>
        <fullName evidence="10">Glutamyl-Q tRNA(Asp) ligase</fullName>
    </submittedName>
</protein>
<dbReference type="PANTHER" id="PTHR43311">
    <property type="entry name" value="GLUTAMATE--TRNA LIGASE"/>
    <property type="match status" value="1"/>
</dbReference>
<dbReference type="PROSITE" id="PS00178">
    <property type="entry name" value="AA_TRNA_LIGASE_I"/>
    <property type="match status" value="1"/>
</dbReference>
<dbReference type="RefSeq" id="WP_066875994.1">
    <property type="nucleotide sequence ID" value="NZ_LNQB01000078.1"/>
</dbReference>
<feature type="compositionally biased region" description="Basic and acidic residues" evidence="8">
    <location>
        <begin position="120"/>
        <end position="130"/>
    </location>
</feature>
<reference evidence="10 11" key="1">
    <citation type="submission" date="2015-11" db="EMBL/GenBank/DDBJ databases">
        <title>Ensifer anhuiense sp. nov., an effective nitrogen fixation bacterium with Glycine soja.</title>
        <authorList>
            <person name="Yan H."/>
            <person name="Chen W."/>
        </authorList>
    </citation>
    <scope>NUCLEOTIDE SEQUENCE [LARGE SCALE GENOMIC DNA]</scope>
    <source>
        <strain evidence="10 11">LMG 7837</strain>
    </source>
</reference>
<feature type="region of interest" description="Disordered" evidence="8">
    <location>
        <begin position="120"/>
        <end position="143"/>
    </location>
</feature>
<comment type="caution">
    <text evidence="10">The sequence shown here is derived from an EMBL/GenBank/DDBJ whole genome shotgun (WGS) entry which is preliminary data.</text>
</comment>
<evidence type="ECO:0000256" key="8">
    <source>
        <dbReference type="SAM" id="MobiDB-lite"/>
    </source>
</evidence>
<keyword evidence="2" id="KW-0479">Metal-binding</keyword>
<organism evidence="10 11">
    <name type="scientific">Sinorhizobium saheli</name>
    <dbReference type="NCBI Taxonomy" id="36856"/>
    <lineage>
        <taxon>Bacteria</taxon>
        <taxon>Pseudomonadati</taxon>
        <taxon>Pseudomonadota</taxon>
        <taxon>Alphaproteobacteria</taxon>
        <taxon>Hyphomicrobiales</taxon>
        <taxon>Rhizobiaceae</taxon>
        <taxon>Sinorhizobium/Ensifer group</taxon>
        <taxon>Sinorhizobium</taxon>
    </lineage>
</organism>
<dbReference type="GO" id="GO:0004818">
    <property type="term" value="F:glutamate-tRNA ligase activity"/>
    <property type="evidence" value="ECO:0007669"/>
    <property type="project" value="TreeGrafter"/>
</dbReference>
<evidence type="ECO:0000256" key="5">
    <source>
        <dbReference type="ARBA" id="ARBA00022840"/>
    </source>
</evidence>
<keyword evidence="1 7" id="KW-0436">Ligase</keyword>
<evidence type="ECO:0000256" key="7">
    <source>
        <dbReference type="RuleBase" id="RU363037"/>
    </source>
</evidence>
<dbReference type="STRING" id="36856.ATB98_11905"/>
<dbReference type="Proteomes" id="UP000078507">
    <property type="component" value="Unassembled WGS sequence"/>
</dbReference>
<dbReference type="Pfam" id="PF00749">
    <property type="entry name" value="tRNA-synt_1c"/>
    <property type="match status" value="1"/>
</dbReference>
<gene>
    <name evidence="10" type="ORF">ATB98_11905</name>
</gene>
<dbReference type="Gene3D" id="3.40.50.620">
    <property type="entry name" value="HUPs"/>
    <property type="match status" value="1"/>
</dbReference>
<dbReference type="EMBL" id="LNQB01000078">
    <property type="protein sequence ID" value="OAP43399.1"/>
    <property type="molecule type" value="Genomic_DNA"/>
</dbReference>
<dbReference type="InterPro" id="IPR020058">
    <property type="entry name" value="Glu/Gln-tRNA-synth_Ib_cat-dom"/>
</dbReference>
<name>A0A178Y762_SINSA</name>
<keyword evidence="5 7" id="KW-0067">ATP-binding</keyword>
<dbReference type="GO" id="GO:0005829">
    <property type="term" value="C:cytosol"/>
    <property type="evidence" value="ECO:0007669"/>
    <property type="project" value="TreeGrafter"/>
</dbReference>
<dbReference type="InterPro" id="IPR000924">
    <property type="entry name" value="Glu/Gln-tRNA-synth"/>
</dbReference>
<dbReference type="PRINTS" id="PR00987">
    <property type="entry name" value="TRNASYNTHGLU"/>
</dbReference>